<feature type="domain" description="Response regulatory" evidence="2">
    <location>
        <begin position="4"/>
        <end position="115"/>
    </location>
</feature>
<name>A0A0F5JLV3_9BACT</name>
<dbReference type="Gene3D" id="3.40.50.2300">
    <property type="match status" value="1"/>
</dbReference>
<sequence>MKLTCAIIDDEPLAISLLESYVNKTPFLGLAGKYNSAVNALPILSKEPVDLLFLDIQMPELNGMEFSRILEGDTRIIFTTAFSQYALDSYKVNALDYLLKPISYPDFLKSANKALQWYELLREGQSHPETTAPGTDSPRTAHTIESIFIKTEYKLMQIELRKILYIEGLKDYVKIYVEDEPRPILSLMSMKSLEDMLPTDRFIRVHRSFIVQPEKIKVIERNRIVFGKEYIPISDNYKQKFMEFLAQRALLP</sequence>
<dbReference type="Proteomes" id="UP000033035">
    <property type="component" value="Unassembled WGS sequence"/>
</dbReference>
<dbReference type="InterPro" id="IPR011006">
    <property type="entry name" value="CheY-like_superfamily"/>
</dbReference>
<dbReference type="RefSeq" id="WP_028727113.1">
    <property type="nucleotide sequence ID" value="NZ_AUAE01000012.1"/>
</dbReference>
<dbReference type="Pfam" id="PF04397">
    <property type="entry name" value="LytTR"/>
    <property type="match status" value="1"/>
</dbReference>
<dbReference type="SMART" id="SM00850">
    <property type="entry name" value="LytTR"/>
    <property type="match status" value="1"/>
</dbReference>
<dbReference type="FunFam" id="2.40.50.1020:FF:000004">
    <property type="entry name" value="DNA-binding response regulator"/>
    <property type="match status" value="1"/>
</dbReference>
<dbReference type="AlphaFoldDB" id="A0A0F5JLV3"/>
<accession>A0A0F5JLV3</accession>
<dbReference type="InterPro" id="IPR046947">
    <property type="entry name" value="LytR-like"/>
</dbReference>
<evidence type="ECO:0000259" key="3">
    <source>
        <dbReference type="PROSITE" id="PS50930"/>
    </source>
</evidence>
<reference evidence="4 5" key="1">
    <citation type="submission" date="2013-04" db="EMBL/GenBank/DDBJ databases">
        <title>The Genome Sequence of Parabacteroides gordonii DSM 23371.</title>
        <authorList>
            <consortium name="The Broad Institute Genomics Platform"/>
            <person name="Earl A."/>
            <person name="Ward D."/>
            <person name="Feldgarden M."/>
            <person name="Gevers D."/>
            <person name="Martens E."/>
            <person name="Sakamoto M."/>
            <person name="Benno Y."/>
            <person name="Suzuki N."/>
            <person name="Matsunaga N."/>
            <person name="Koshihara K."/>
            <person name="Seki M."/>
            <person name="Komiya H."/>
            <person name="Walker B."/>
            <person name="Young S."/>
            <person name="Zeng Q."/>
            <person name="Gargeya S."/>
            <person name="Fitzgerald M."/>
            <person name="Haas B."/>
            <person name="Abouelleil A."/>
            <person name="Allen A.W."/>
            <person name="Alvarado L."/>
            <person name="Arachchi H.M."/>
            <person name="Berlin A.M."/>
            <person name="Chapman S.B."/>
            <person name="Gainer-Dewar J."/>
            <person name="Goldberg J."/>
            <person name="Griggs A."/>
            <person name="Gujja S."/>
            <person name="Hansen M."/>
            <person name="Howarth C."/>
            <person name="Imamovic A."/>
            <person name="Ireland A."/>
            <person name="Larimer J."/>
            <person name="McCowan C."/>
            <person name="Murphy C."/>
            <person name="Pearson M."/>
            <person name="Poon T.W."/>
            <person name="Priest M."/>
            <person name="Roberts A."/>
            <person name="Saif S."/>
            <person name="Shea T."/>
            <person name="Sisk P."/>
            <person name="Sykes S."/>
            <person name="Wortman J."/>
            <person name="Nusbaum C."/>
            <person name="Birren B."/>
        </authorList>
    </citation>
    <scope>NUCLEOTIDE SEQUENCE [LARGE SCALE GENOMIC DNA]</scope>
    <source>
        <strain evidence="4 5">MS-1</strain>
    </source>
</reference>
<comment type="caution">
    <text evidence="4">The sequence shown here is derived from an EMBL/GenBank/DDBJ whole genome shotgun (WGS) entry which is preliminary data.</text>
</comment>
<dbReference type="SMART" id="SM00448">
    <property type="entry name" value="REC"/>
    <property type="match status" value="1"/>
</dbReference>
<dbReference type="EMBL" id="AQHW01000009">
    <property type="protein sequence ID" value="KKB58432.1"/>
    <property type="molecule type" value="Genomic_DNA"/>
</dbReference>
<dbReference type="InterPro" id="IPR007492">
    <property type="entry name" value="LytTR_DNA-bd_dom"/>
</dbReference>
<evidence type="ECO:0008006" key="6">
    <source>
        <dbReference type="Google" id="ProtNLM"/>
    </source>
</evidence>
<evidence type="ECO:0000313" key="5">
    <source>
        <dbReference type="Proteomes" id="UP000033035"/>
    </source>
</evidence>
<dbReference type="PANTHER" id="PTHR37299:SF1">
    <property type="entry name" value="STAGE 0 SPORULATION PROTEIN A HOMOLOG"/>
    <property type="match status" value="1"/>
</dbReference>
<gene>
    <name evidence="4" type="ORF">HMPREF1536_01308</name>
</gene>
<protein>
    <recommendedName>
        <fullName evidence="6">Response regulatory domain-containing protein</fullName>
    </recommendedName>
</protein>
<dbReference type="HOGENOM" id="CLU_000445_14_1_10"/>
<keyword evidence="5" id="KW-1185">Reference proteome</keyword>
<dbReference type="InterPro" id="IPR001789">
    <property type="entry name" value="Sig_transdc_resp-reg_receiver"/>
</dbReference>
<keyword evidence="1" id="KW-0597">Phosphoprotein</keyword>
<evidence type="ECO:0000256" key="1">
    <source>
        <dbReference type="PROSITE-ProRule" id="PRU00169"/>
    </source>
</evidence>
<dbReference type="Gene3D" id="2.40.50.1020">
    <property type="entry name" value="LytTr DNA-binding domain"/>
    <property type="match status" value="1"/>
</dbReference>
<dbReference type="SUPFAM" id="SSF52172">
    <property type="entry name" value="CheY-like"/>
    <property type="match status" value="1"/>
</dbReference>
<feature type="modified residue" description="4-aspartylphosphate" evidence="1">
    <location>
        <position position="55"/>
    </location>
</feature>
<dbReference type="GO" id="GO:0000156">
    <property type="term" value="F:phosphorelay response regulator activity"/>
    <property type="evidence" value="ECO:0007669"/>
    <property type="project" value="InterPro"/>
</dbReference>
<dbReference type="Pfam" id="PF00072">
    <property type="entry name" value="Response_reg"/>
    <property type="match status" value="1"/>
</dbReference>
<dbReference type="STRING" id="1203610.HMPREF1536_01308"/>
<dbReference type="PROSITE" id="PS50110">
    <property type="entry name" value="RESPONSE_REGULATORY"/>
    <property type="match status" value="1"/>
</dbReference>
<dbReference type="PATRIC" id="fig|1203610.3.peg.1337"/>
<dbReference type="PROSITE" id="PS50930">
    <property type="entry name" value="HTH_LYTTR"/>
    <property type="match status" value="1"/>
</dbReference>
<feature type="domain" description="HTH LytTR-type" evidence="3">
    <location>
        <begin position="147"/>
        <end position="247"/>
    </location>
</feature>
<organism evidence="4 5">
    <name type="scientific">Parabacteroides gordonii MS-1 = DSM 23371</name>
    <dbReference type="NCBI Taxonomy" id="1203610"/>
    <lineage>
        <taxon>Bacteria</taxon>
        <taxon>Pseudomonadati</taxon>
        <taxon>Bacteroidota</taxon>
        <taxon>Bacteroidia</taxon>
        <taxon>Bacteroidales</taxon>
        <taxon>Tannerellaceae</taxon>
        <taxon>Parabacteroides</taxon>
    </lineage>
</organism>
<dbReference type="GO" id="GO:0003677">
    <property type="term" value="F:DNA binding"/>
    <property type="evidence" value="ECO:0007669"/>
    <property type="project" value="InterPro"/>
</dbReference>
<evidence type="ECO:0000313" key="4">
    <source>
        <dbReference type="EMBL" id="KKB58432.1"/>
    </source>
</evidence>
<evidence type="ECO:0000259" key="2">
    <source>
        <dbReference type="PROSITE" id="PS50110"/>
    </source>
</evidence>
<proteinExistence type="predicted"/>
<dbReference type="PANTHER" id="PTHR37299">
    <property type="entry name" value="TRANSCRIPTIONAL REGULATOR-RELATED"/>
    <property type="match status" value="1"/>
</dbReference>